<dbReference type="AlphaFoldDB" id="A0A3E1NSN4"/>
<evidence type="ECO:0000256" key="1">
    <source>
        <dbReference type="SAM" id="Phobius"/>
    </source>
</evidence>
<keyword evidence="1" id="KW-0472">Membrane</keyword>
<organism evidence="2 3">
    <name type="scientific">Chitinophaga silvisoli</name>
    <dbReference type="NCBI Taxonomy" id="2291814"/>
    <lineage>
        <taxon>Bacteria</taxon>
        <taxon>Pseudomonadati</taxon>
        <taxon>Bacteroidota</taxon>
        <taxon>Chitinophagia</taxon>
        <taxon>Chitinophagales</taxon>
        <taxon>Chitinophagaceae</taxon>
        <taxon>Chitinophaga</taxon>
    </lineage>
</organism>
<gene>
    <name evidence="2" type="ORF">DXN04_31965</name>
</gene>
<name>A0A3E1NSN4_9BACT</name>
<dbReference type="RefSeq" id="WP_116857490.1">
    <property type="nucleotide sequence ID" value="NZ_QTJV01000018.1"/>
</dbReference>
<reference evidence="2 3" key="1">
    <citation type="submission" date="2018-08" db="EMBL/GenBank/DDBJ databases">
        <title>Chitinophaga sp. K20C18050901, a novel bacterium isolated from forest soil.</title>
        <authorList>
            <person name="Wang C."/>
        </authorList>
    </citation>
    <scope>NUCLEOTIDE SEQUENCE [LARGE SCALE GENOMIC DNA]</scope>
    <source>
        <strain evidence="2 3">K20C18050901</strain>
    </source>
</reference>
<keyword evidence="1" id="KW-0812">Transmembrane</keyword>
<sequence>MGKKNQSKYCYMCGAPATSKEHVSPACLFPEKKDIKTSIFRNNLITVPSCELHNSKKSKDDEFLMACMSGIVGGNIIGFFHAHTKVRRAMERSGKDFVNVFMRDYRPAIIKSGQGKEFPVLVGRAHFDRLHSCFQHIAHGLYFHKFGKQFEGECRILLDFLTYENEKMETYKMLCRKRIELEPKKPKKEGLNPEIFRYEFMDPDEQGIIALIMTFYEGAKVFVAFQGKDCKPYFNLAGMLIESGVKMVINFPDGSHFEFN</sequence>
<keyword evidence="1" id="KW-1133">Transmembrane helix</keyword>
<evidence type="ECO:0000313" key="3">
    <source>
        <dbReference type="Proteomes" id="UP000261174"/>
    </source>
</evidence>
<evidence type="ECO:0000313" key="2">
    <source>
        <dbReference type="EMBL" id="RFM30946.1"/>
    </source>
</evidence>
<protein>
    <submittedName>
        <fullName evidence="2">Uncharacterized protein</fullName>
    </submittedName>
</protein>
<feature type="transmembrane region" description="Helical" evidence="1">
    <location>
        <begin position="63"/>
        <end position="82"/>
    </location>
</feature>
<accession>A0A3E1NSN4</accession>
<dbReference type="OrthoDB" id="2081179at2"/>
<dbReference type="EMBL" id="QTJV01000018">
    <property type="protein sequence ID" value="RFM30946.1"/>
    <property type="molecule type" value="Genomic_DNA"/>
</dbReference>
<comment type="caution">
    <text evidence="2">The sequence shown here is derived from an EMBL/GenBank/DDBJ whole genome shotgun (WGS) entry which is preliminary data.</text>
</comment>
<proteinExistence type="predicted"/>
<dbReference type="Proteomes" id="UP000261174">
    <property type="component" value="Unassembled WGS sequence"/>
</dbReference>
<keyword evidence="3" id="KW-1185">Reference proteome</keyword>